<protein>
    <recommendedName>
        <fullName evidence="2">PX domain-containing protein</fullName>
    </recommendedName>
</protein>
<proteinExistence type="predicted"/>
<accession>A0A6G1IXT4</accession>
<evidence type="ECO:0000313" key="3">
    <source>
        <dbReference type="EMBL" id="KAF2682750.1"/>
    </source>
</evidence>
<reference evidence="3" key="1">
    <citation type="journal article" date="2020" name="Stud. Mycol.">
        <title>101 Dothideomycetes genomes: a test case for predicting lifestyles and emergence of pathogens.</title>
        <authorList>
            <person name="Haridas S."/>
            <person name="Albert R."/>
            <person name="Binder M."/>
            <person name="Bloem J."/>
            <person name="Labutti K."/>
            <person name="Salamov A."/>
            <person name="Andreopoulos B."/>
            <person name="Baker S."/>
            <person name="Barry K."/>
            <person name="Bills G."/>
            <person name="Bluhm B."/>
            <person name="Cannon C."/>
            <person name="Castanera R."/>
            <person name="Culley D."/>
            <person name="Daum C."/>
            <person name="Ezra D."/>
            <person name="Gonzalez J."/>
            <person name="Henrissat B."/>
            <person name="Kuo A."/>
            <person name="Liang C."/>
            <person name="Lipzen A."/>
            <person name="Lutzoni F."/>
            <person name="Magnuson J."/>
            <person name="Mondo S."/>
            <person name="Nolan M."/>
            <person name="Ohm R."/>
            <person name="Pangilinan J."/>
            <person name="Park H.-J."/>
            <person name="Ramirez L."/>
            <person name="Alfaro M."/>
            <person name="Sun H."/>
            <person name="Tritt A."/>
            <person name="Yoshinaga Y."/>
            <person name="Zwiers L.-H."/>
            <person name="Turgeon B."/>
            <person name="Goodwin S."/>
            <person name="Spatafora J."/>
            <person name="Crous P."/>
            <person name="Grigoriev I."/>
        </authorList>
    </citation>
    <scope>NUCLEOTIDE SEQUENCE</scope>
    <source>
        <strain evidence="3">CBS 122367</strain>
    </source>
</reference>
<dbReference type="Pfam" id="PF00787">
    <property type="entry name" value="PX"/>
    <property type="match status" value="1"/>
</dbReference>
<dbReference type="GO" id="GO:0035091">
    <property type="term" value="F:phosphatidylinositol binding"/>
    <property type="evidence" value="ECO:0007669"/>
    <property type="project" value="InterPro"/>
</dbReference>
<feature type="domain" description="PX" evidence="2">
    <location>
        <begin position="81"/>
        <end position="160"/>
    </location>
</feature>
<dbReference type="Proteomes" id="UP000799291">
    <property type="component" value="Unassembled WGS sequence"/>
</dbReference>
<feature type="compositionally biased region" description="Polar residues" evidence="1">
    <location>
        <begin position="48"/>
        <end position="57"/>
    </location>
</feature>
<dbReference type="SUPFAM" id="SSF64268">
    <property type="entry name" value="PX domain"/>
    <property type="match status" value="1"/>
</dbReference>
<dbReference type="InterPro" id="IPR036871">
    <property type="entry name" value="PX_dom_sf"/>
</dbReference>
<dbReference type="EMBL" id="MU005586">
    <property type="protein sequence ID" value="KAF2682750.1"/>
    <property type="molecule type" value="Genomic_DNA"/>
</dbReference>
<evidence type="ECO:0000259" key="2">
    <source>
        <dbReference type="PROSITE" id="PS50195"/>
    </source>
</evidence>
<dbReference type="Gene3D" id="3.30.1520.10">
    <property type="entry name" value="Phox-like domain"/>
    <property type="match status" value="1"/>
</dbReference>
<evidence type="ECO:0000313" key="4">
    <source>
        <dbReference type="Proteomes" id="UP000799291"/>
    </source>
</evidence>
<dbReference type="PROSITE" id="PS50195">
    <property type="entry name" value="PX"/>
    <property type="match status" value="1"/>
</dbReference>
<feature type="region of interest" description="Disordered" evidence="1">
    <location>
        <begin position="48"/>
        <end position="67"/>
    </location>
</feature>
<organism evidence="3 4">
    <name type="scientific">Lentithecium fluviatile CBS 122367</name>
    <dbReference type="NCBI Taxonomy" id="1168545"/>
    <lineage>
        <taxon>Eukaryota</taxon>
        <taxon>Fungi</taxon>
        <taxon>Dikarya</taxon>
        <taxon>Ascomycota</taxon>
        <taxon>Pezizomycotina</taxon>
        <taxon>Dothideomycetes</taxon>
        <taxon>Pleosporomycetidae</taxon>
        <taxon>Pleosporales</taxon>
        <taxon>Massarineae</taxon>
        <taxon>Lentitheciaceae</taxon>
        <taxon>Lentithecium</taxon>
    </lineage>
</organism>
<name>A0A6G1IXT4_9PLEO</name>
<feature type="region of interest" description="Disordered" evidence="1">
    <location>
        <begin position="1"/>
        <end position="36"/>
    </location>
</feature>
<dbReference type="OrthoDB" id="10254720at2759"/>
<evidence type="ECO:0000256" key="1">
    <source>
        <dbReference type="SAM" id="MobiDB-lite"/>
    </source>
</evidence>
<keyword evidence="4" id="KW-1185">Reference proteome</keyword>
<gene>
    <name evidence="3" type="ORF">K458DRAFT_54541</name>
</gene>
<dbReference type="AlphaFoldDB" id="A0A6G1IXT4"/>
<sequence>MESAGAEAVDRRTPSPSHDGVKSATVRPERSSIVPPYWQTHDRSVSRLSCHSENGSRPTPIRLEDHTDAGSEQCKALWARHVTIDDYVIISGSAPALGAYVVWNCTVETLDGGPMKIIKRYSEFEDLRKKLVRTFPHAAGSLPPLPPKSVVCKSSCQCLA</sequence>
<dbReference type="InterPro" id="IPR001683">
    <property type="entry name" value="PX_dom"/>
</dbReference>